<feature type="domain" description="Response regulatory" evidence="17">
    <location>
        <begin position="881"/>
        <end position="995"/>
    </location>
</feature>
<dbReference type="FunFam" id="3.30.565.10:FF:000010">
    <property type="entry name" value="Sensor histidine kinase RcsC"/>
    <property type="match status" value="1"/>
</dbReference>
<dbReference type="InterPro" id="IPR013656">
    <property type="entry name" value="PAS_4"/>
</dbReference>
<evidence type="ECO:0000256" key="7">
    <source>
        <dbReference type="ARBA" id="ARBA00022777"/>
    </source>
</evidence>
<dbReference type="Pfam" id="PF02518">
    <property type="entry name" value="HATPase_c"/>
    <property type="match status" value="1"/>
</dbReference>
<dbReference type="SUPFAM" id="SSF52172">
    <property type="entry name" value="CheY-like"/>
    <property type="match status" value="1"/>
</dbReference>
<dbReference type="Pfam" id="PF08448">
    <property type="entry name" value="PAS_4"/>
    <property type="match status" value="2"/>
</dbReference>
<dbReference type="GO" id="GO:0005524">
    <property type="term" value="F:ATP binding"/>
    <property type="evidence" value="ECO:0007669"/>
    <property type="project" value="UniProtKB-KW"/>
</dbReference>
<dbReference type="OrthoDB" id="9176737at2"/>
<dbReference type="SMART" id="SM00448">
    <property type="entry name" value="REC"/>
    <property type="match status" value="1"/>
</dbReference>
<dbReference type="InterPro" id="IPR005467">
    <property type="entry name" value="His_kinase_dom"/>
</dbReference>
<evidence type="ECO:0000256" key="9">
    <source>
        <dbReference type="ARBA" id="ARBA00023012"/>
    </source>
</evidence>
<dbReference type="Pfam" id="PF00512">
    <property type="entry name" value="HisKA"/>
    <property type="match status" value="1"/>
</dbReference>
<dbReference type="InterPro" id="IPR035965">
    <property type="entry name" value="PAS-like_dom_sf"/>
</dbReference>
<dbReference type="Proteomes" id="UP000252884">
    <property type="component" value="Unassembled WGS sequence"/>
</dbReference>
<evidence type="ECO:0000256" key="10">
    <source>
        <dbReference type="ARBA" id="ARBA00023026"/>
    </source>
</evidence>
<sequence>MAERSADDFLGQGTAAGRIRAIDWAATPVGAMAQWPDSLRSVVGTMLRTRQPMVLLLGSELVQLYNDAYIERGLSRHPRQMGARVADTWPESIGAQAGQFAAVLRDGQPVFQRDTLVPLMRAGRLLDTYWSYDCTPFIDAQGVVQGVLVSPVETTQRVLATQRAAALKDFSAAMGAARVAAELPDLAVQAFANSTRDATQLSCHRTPRAHFVPEPWSGAGLAPMPGAQAMRNWIASDPDLWDRLRSGEDVHDGSIVLVPLADKAGADAIRFAAFALDPRLALDEPYRQYLLQATRRIGQAFDRIEAESARASSAGELEALLMDAPVGAAILTGPDLVLTLANTACRHCVGQRDLVGKTFEQAFPEVAGTALPGILHAAYDTGTPYGSPETLVRLDKRGGGVLEDCWFQFNLQPLRTLEGDVYALMAIVMDLSEQVRARQAVQDRAAQLEKTVRARTRLLQEANLAMGRANEALRAAVDRTHNVTEMMPGRIAYWDADLRCQFANQRFCDWVGKRPDEVLGLQAQQLYSPETLARTRHFVEGALAGVAQHFETRTVRPDGRVVYSQVDYVPERSAAPRRPGFYLMSVDITPLKEAEIALRDANADLARSRDAAETASRTKSAFLANMSHEMRTPLNAIIGMTHLLAHRTVDADQRRKLGQVDTAAKHLLGLISDVLDLSKIEAGKLVLERSDFLLADAVHWALDMVRGTAQAKGLVLRHETAALPTRVRGDALRLSQILINLLSNAVKFTERGSVELRGHVLQTQAGRYQLCFEVQDTGIGIAPAQQAHLFGAFEQADSSITRRHGGTGLGLALSRELARAMEGEAGVESQPGVGSTFWFSAWLEEARGESGFAPLGALDLDSPLPSLDPQERLRRQYRGRSVLLAEDNAVNREVGVALLEHVGLRVATAADGREALAMVRAGRYDLVLMDMQMPHMDGLEATRAIRADLNTVPIVAMTANALVNDRHACLEAGMDDHVAKPVNPELLYAALLRWLPGPDR</sequence>
<evidence type="ECO:0000259" key="17">
    <source>
        <dbReference type="PROSITE" id="PS50110"/>
    </source>
</evidence>
<evidence type="ECO:0000256" key="3">
    <source>
        <dbReference type="ARBA" id="ARBA00022553"/>
    </source>
</evidence>
<dbReference type="SMART" id="SM00388">
    <property type="entry name" value="HisKA"/>
    <property type="match status" value="1"/>
</dbReference>
<keyword evidence="4" id="KW-0808">Transferase</keyword>
<dbReference type="PROSITE" id="PS50109">
    <property type="entry name" value="HIS_KIN"/>
    <property type="match status" value="1"/>
</dbReference>
<dbReference type="InterPro" id="IPR003661">
    <property type="entry name" value="HisK_dim/P_dom"/>
</dbReference>
<evidence type="ECO:0000256" key="13">
    <source>
        <dbReference type="ARBA" id="ARBA00068150"/>
    </source>
</evidence>
<keyword evidence="8" id="KW-0067">ATP-binding</keyword>
<evidence type="ECO:0000256" key="14">
    <source>
        <dbReference type="ARBA" id="ARBA00070152"/>
    </source>
</evidence>
<proteinExistence type="predicted"/>
<gene>
    <name evidence="19" type="ORF">DES41_106116</name>
</gene>
<dbReference type="GO" id="GO:0000155">
    <property type="term" value="F:phosphorelay sensor kinase activity"/>
    <property type="evidence" value="ECO:0007669"/>
    <property type="project" value="InterPro"/>
</dbReference>
<dbReference type="InterPro" id="IPR004358">
    <property type="entry name" value="Sig_transdc_His_kin-like_C"/>
</dbReference>
<dbReference type="RefSeq" id="WP_114469669.1">
    <property type="nucleotide sequence ID" value="NZ_QPJK01000006.1"/>
</dbReference>
<dbReference type="InterPro" id="IPR036890">
    <property type="entry name" value="HATPase_C_sf"/>
</dbReference>
<comment type="catalytic activity">
    <reaction evidence="1">
        <text>ATP + protein L-histidine = ADP + protein N-phospho-L-histidine.</text>
        <dbReference type="EC" id="2.7.13.3"/>
    </reaction>
</comment>
<dbReference type="PROSITE" id="PS50110">
    <property type="entry name" value="RESPONSE_REGULATORY"/>
    <property type="match status" value="1"/>
</dbReference>
<reference evidence="19 20" key="1">
    <citation type="submission" date="2018-07" db="EMBL/GenBank/DDBJ databases">
        <title>Genomic Encyclopedia of Type Strains, Phase IV (KMG-IV): sequencing the most valuable type-strain genomes for metagenomic binning, comparative biology and taxonomic classification.</title>
        <authorList>
            <person name="Goeker M."/>
        </authorList>
    </citation>
    <scope>NUCLEOTIDE SEQUENCE [LARGE SCALE GENOMIC DNA]</scope>
    <source>
        <strain evidence="19 20">DSM 21634</strain>
    </source>
</reference>
<dbReference type="PROSITE" id="PS50113">
    <property type="entry name" value="PAC"/>
    <property type="match status" value="1"/>
</dbReference>
<dbReference type="InterPro" id="IPR003594">
    <property type="entry name" value="HATPase_dom"/>
</dbReference>
<dbReference type="PRINTS" id="PR00344">
    <property type="entry name" value="BCTRLSENSOR"/>
</dbReference>
<dbReference type="SMART" id="SM00387">
    <property type="entry name" value="HATPase_c"/>
    <property type="match status" value="1"/>
</dbReference>
<dbReference type="SUPFAM" id="SSF47384">
    <property type="entry name" value="Homodimeric domain of signal transducing histidine kinase"/>
    <property type="match status" value="1"/>
</dbReference>
<dbReference type="FunFam" id="1.10.287.130:FF:000002">
    <property type="entry name" value="Two-component osmosensing histidine kinase"/>
    <property type="match status" value="1"/>
</dbReference>
<dbReference type="Gene3D" id="3.40.50.2300">
    <property type="match status" value="1"/>
</dbReference>
<evidence type="ECO:0000256" key="8">
    <source>
        <dbReference type="ARBA" id="ARBA00022840"/>
    </source>
</evidence>
<dbReference type="SUPFAM" id="SSF55785">
    <property type="entry name" value="PYP-like sensor domain (PAS domain)"/>
    <property type="match status" value="2"/>
</dbReference>
<protein>
    <recommendedName>
        <fullName evidence="13">Sensory/regulatory protein RpfC</fullName>
        <ecNumber evidence="2">2.7.13.3</ecNumber>
    </recommendedName>
    <alternativeName>
        <fullName evidence="14">Virulence sensor protein BvgS</fullName>
    </alternativeName>
</protein>
<dbReference type="CDD" id="cd00130">
    <property type="entry name" value="PAS"/>
    <property type="match status" value="1"/>
</dbReference>
<organism evidence="19 20">
    <name type="scientific">Pseudorhodoferax soli</name>
    <dbReference type="NCBI Taxonomy" id="545864"/>
    <lineage>
        <taxon>Bacteria</taxon>
        <taxon>Pseudomonadati</taxon>
        <taxon>Pseudomonadota</taxon>
        <taxon>Betaproteobacteria</taxon>
        <taxon>Burkholderiales</taxon>
        <taxon>Comamonadaceae</taxon>
    </lineage>
</organism>
<dbReference type="Gene3D" id="3.30.450.20">
    <property type="entry name" value="PAS domain"/>
    <property type="match status" value="3"/>
</dbReference>
<dbReference type="CDD" id="cd17546">
    <property type="entry name" value="REC_hyHK_CKI1_RcsC-like"/>
    <property type="match status" value="1"/>
</dbReference>
<keyword evidence="7" id="KW-0418">Kinase</keyword>
<evidence type="ECO:0000256" key="12">
    <source>
        <dbReference type="ARBA" id="ARBA00064003"/>
    </source>
</evidence>
<evidence type="ECO:0000256" key="6">
    <source>
        <dbReference type="ARBA" id="ARBA00022741"/>
    </source>
</evidence>
<dbReference type="Pfam" id="PF00072">
    <property type="entry name" value="Response_reg"/>
    <property type="match status" value="1"/>
</dbReference>
<evidence type="ECO:0000256" key="1">
    <source>
        <dbReference type="ARBA" id="ARBA00000085"/>
    </source>
</evidence>
<comment type="subunit">
    <text evidence="12">At low DSF concentrations, interacts with RpfF.</text>
</comment>
<dbReference type="AlphaFoldDB" id="A0A368XN13"/>
<dbReference type="CDD" id="cd16922">
    <property type="entry name" value="HATPase_EvgS-ArcB-TorS-like"/>
    <property type="match status" value="1"/>
</dbReference>
<keyword evidence="5" id="KW-0732">Signal</keyword>
<dbReference type="PANTHER" id="PTHR45339:SF5">
    <property type="entry name" value="HISTIDINE KINASE"/>
    <property type="match status" value="1"/>
</dbReference>
<evidence type="ECO:0000256" key="5">
    <source>
        <dbReference type="ARBA" id="ARBA00022729"/>
    </source>
</evidence>
<keyword evidence="20" id="KW-1185">Reference proteome</keyword>
<feature type="domain" description="Histidine kinase" evidence="16">
    <location>
        <begin position="625"/>
        <end position="845"/>
    </location>
</feature>
<keyword evidence="6" id="KW-0547">Nucleotide-binding</keyword>
<dbReference type="SMART" id="SM00091">
    <property type="entry name" value="PAS"/>
    <property type="match status" value="2"/>
</dbReference>
<dbReference type="Gene3D" id="1.10.287.130">
    <property type="match status" value="1"/>
</dbReference>
<dbReference type="InterPro" id="IPR000700">
    <property type="entry name" value="PAS-assoc_C"/>
</dbReference>
<evidence type="ECO:0000256" key="4">
    <source>
        <dbReference type="ARBA" id="ARBA00022679"/>
    </source>
</evidence>
<comment type="function">
    <text evidence="11">Member of the two-component regulatory system BvgS/BvgA. Phosphorylates BvgA via a four-step phosphorelay in response to environmental signals.</text>
</comment>
<dbReference type="Gene3D" id="3.30.565.10">
    <property type="entry name" value="Histidine kinase-like ATPase, C-terminal domain"/>
    <property type="match status" value="1"/>
</dbReference>
<dbReference type="SUPFAM" id="SSF55874">
    <property type="entry name" value="ATPase domain of HSP90 chaperone/DNA topoisomerase II/histidine kinase"/>
    <property type="match status" value="1"/>
</dbReference>
<keyword evidence="3 15" id="KW-0597">Phosphoprotein</keyword>
<dbReference type="InterPro" id="IPR011006">
    <property type="entry name" value="CheY-like_superfamily"/>
</dbReference>
<evidence type="ECO:0000256" key="11">
    <source>
        <dbReference type="ARBA" id="ARBA00058004"/>
    </source>
</evidence>
<evidence type="ECO:0000256" key="2">
    <source>
        <dbReference type="ARBA" id="ARBA00012438"/>
    </source>
</evidence>
<dbReference type="PANTHER" id="PTHR45339">
    <property type="entry name" value="HYBRID SIGNAL TRANSDUCTION HISTIDINE KINASE J"/>
    <property type="match status" value="1"/>
</dbReference>
<dbReference type="InterPro" id="IPR001789">
    <property type="entry name" value="Sig_transdc_resp-reg_receiver"/>
</dbReference>
<dbReference type="EMBL" id="QPJK01000006">
    <property type="protein sequence ID" value="RCW69245.1"/>
    <property type="molecule type" value="Genomic_DNA"/>
</dbReference>
<evidence type="ECO:0000313" key="19">
    <source>
        <dbReference type="EMBL" id="RCW69245.1"/>
    </source>
</evidence>
<accession>A0A368XN13</accession>
<evidence type="ECO:0000259" key="18">
    <source>
        <dbReference type="PROSITE" id="PS50113"/>
    </source>
</evidence>
<evidence type="ECO:0000256" key="15">
    <source>
        <dbReference type="PROSITE-ProRule" id="PRU00169"/>
    </source>
</evidence>
<comment type="caution">
    <text evidence="19">The sequence shown here is derived from an EMBL/GenBank/DDBJ whole genome shotgun (WGS) entry which is preliminary data.</text>
</comment>
<dbReference type="CDD" id="cd00082">
    <property type="entry name" value="HisKA"/>
    <property type="match status" value="1"/>
</dbReference>
<dbReference type="InterPro" id="IPR036097">
    <property type="entry name" value="HisK_dim/P_sf"/>
</dbReference>
<dbReference type="EC" id="2.7.13.3" evidence="2"/>
<dbReference type="InterPro" id="IPR000014">
    <property type="entry name" value="PAS"/>
</dbReference>
<keyword evidence="10" id="KW-0843">Virulence</keyword>
<evidence type="ECO:0000259" key="16">
    <source>
        <dbReference type="PROSITE" id="PS50109"/>
    </source>
</evidence>
<evidence type="ECO:0000313" key="20">
    <source>
        <dbReference type="Proteomes" id="UP000252884"/>
    </source>
</evidence>
<keyword evidence="9" id="KW-0902">Two-component regulatory system</keyword>
<feature type="modified residue" description="4-aspartylphosphate" evidence="15">
    <location>
        <position position="930"/>
    </location>
</feature>
<feature type="domain" description="PAC" evidence="18">
    <location>
        <begin position="548"/>
        <end position="600"/>
    </location>
</feature>
<name>A0A368XN13_9BURK</name>
<dbReference type="NCBIfam" id="TIGR00229">
    <property type="entry name" value="sensory_box"/>
    <property type="match status" value="1"/>
</dbReference>